<evidence type="ECO:0000313" key="3">
    <source>
        <dbReference type="EMBL" id="NGM23083.1"/>
    </source>
</evidence>
<dbReference type="SUPFAM" id="SSF53850">
    <property type="entry name" value="Periplasmic binding protein-like II"/>
    <property type="match status" value="1"/>
</dbReference>
<keyword evidence="4" id="KW-1185">Reference proteome</keyword>
<dbReference type="PANTHER" id="PTHR42928:SF5">
    <property type="entry name" value="BLR1237 PROTEIN"/>
    <property type="match status" value="1"/>
</dbReference>
<dbReference type="Pfam" id="PF03401">
    <property type="entry name" value="TctC"/>
    <property type="match status" value="1"/>
</dbReference>
<sequence length="321" mass="33327">MPSRRALLATALATAAIPARAQDAWPSRPLRIIAPFAPGGSADTLGRLVAQELQTSLGQPVVVENRPGAGGVLGSLAVARSAPDGYTFVISGIASHVVAPAINSSAGFDPVRDFSHIAFLGGPPTVFIVNNSVPARTLAEFVALARGGQRFAFGSPGAGTHGHLFGIAFMNTARIEMDHIPYRGAGAAMGDIIGGSVPAGSITLSSAAGAIRGGQVRALALTTPTRPRSFPDLPTFSEQGFPELSAMTWFGLSGPAGIPAPIVERLNRETVRAMALPRIRERLEADATEAVSMTSAEYTRFIETETARWAPIARAAGVRAE</sequence>
<comment type="caution">
    <text evidence="3">The sequence shown here is derived from an EMBL/GenBank/DDBJ whole genome shotgun (WGS) entry which is preliminary data.</text>
</comment>
<organism evidence="3 4">
    <name type="scientific">Falsiroseomonas algicola</name>
    <dbReference type="NCBI Taxonomy" id="2716930"/>
    <lineage>
        <taxon>Bacteria</taxon>
        <taxon>Pseudomonadati</taxon>
        <taxon>Pseudomonadota</taxon>
        <taxon>Alphaproteobacteria</taxon>
        <taxon>Acetobacterales</taxon>
        <taxon>Roseomonadaceae</taxon>
        <taxon>Falsiroseomonas</taxon>
    </lineage>
</organism>
<name>A0A6M1LSS7_9PROT</name>
<reference evidence="3 4" key="1">
    <citation type="submission" date="2020-03" db="EMBL/GenBank/DDBJ databases">
        <title>Roseomonas stagni sp. nov., isolated from pond water in Japan.</title>
        <authorList>
            <person name="Furuhata K."/>
            <person name="Miyamoto H."/>
            <person name="Goto K."/>
        </authorList>
    </citation>
    <scope>NUCLEOTIDE SEQUENCE [LARGE SCALE GENOMIC DNA]</scope>
    <source>
        <strain evidence="3 4">PeD5</strain>
    </source>
</reference>
<dbReference type="InterPro" id="IPR005064">
    <property type="entry name" value="BUG"/>
</dbReference>
<dbReference type="PIRSF" id="PIRSF017082">
    <property type="entry name" value="YflP"/>
    <property type="match status" value="1"/>
</dbReference>
<comment type="similarity">
    <text evidence="1">Belongs to the UPF0065 (bug) family.</text>
</comment>
<dbReference type="InterPro" id="IPR042100">
    <property type="entry name" value="Bug_dom1"/>
</dbReference>
<evidence type="ECO:0000256" key="2">
    <source>
        <dbReference type="SAM" id="SignalP"/>
    </source>
</evidence>
<dbReference type="EMBL" id="JAAIKB010000012">
    <property type="protein sequence ID" value="NGM23083.1"/>
    <property type="molecule type" value="Genomic_DNA"/>
</dbReference>
<dbReference type="PANTHER" id="PTHR42928">
    <property type="entry name" value="TRICARBOXYLATE-BINDING PROTEIN"/>
    <property type="match status" value="1"/>
</dbReference>
<dbReference type="CDD" id="cd13578">
    <property type="entry name" value="PBP2_Bug27"/>
    <property type="match status" value="1"/>
</dbReference>
<evidence type="ECO:0000256" key="1">
    <source>
        <dbReference type="ARBA" id="ARBA00006987"/>
    </source>
</evidence>
<proteinExistence type="inferred from homology"/>
<accession>A0A6M1LSS7</accession>
<keyword evidence="2" id="KW-0732">Signal</keyword>
<feature type="signal peptide" evidence="2">
    <location>
        <begin position="1"/>
        <end position="21"/>
    </location>
</feature>
<dbReference type="Gene3D" id="3.40.190.150">
    <property type="entry name" value="Bordetella uptake gene, domain 1"/>
    <property type="match status" value="1"/>
</dbReference>
<dbReference type="AlphaFoldDB" id="A0A6M1LSS7"/>
<feature type="chain" id="PRO_5027091865" evidence="2">
    <location>
        <begin position="22"/>
        <end position="321"/>
    </location>
</feature>
<dbReference type="Gene3D" id="3.40.190.10">
    <property type="entry name" value="Periplasmic binding protein-like II"/>
    <property type="match status" value="1"/>
</dbReference>
<dbReference type="RefSeq" id="WP_164696995.1">
    <property type="nucleotide sequence ID" value="NZ_JAAIKB010000012.1"/>
</dbReference>
<gene>
    <name evidence="3" type="ORF">G3576_23930</name>
</gene>
<protein>
    <submittedName>
        <fullName evidence="3">Tripartite tricarboxylate transporter substrate binding protein</fullName>
    </submittedName>
</protein>
<evidence type="ECO:0000313" key="4">
    <source>
        <dbReference type="Proteomes" id="UP000475385"/>
    </source>
</evidence>
<dbReference type="Proteomes" id="UP000475385">
    <property type="component" value="Unassembled WGS sequence"/>
</dbReference>